<reference evidence="2 3" key="1">
    <citation type="submission" date="2018-10" db="EMBL/GenBank/DDBJ databases">
        <title>Sequencing the genomes of 1000 actinobacteria strains.</title>
        <authorList>
            <person name="Klenk H.-P."/>
        </authorList>
    </citation>
    <scope>NUCLEOTIDE SEQUENCE [LARGE SCALE GENOMIC DNA]</scope>
    <source>
        <strain evidence="2 3">DSM 43800</strain>
    </source>
</reference>
<gene>
    <name evidence="2" type="ORF">C8E97_3431</name>
</gene>
<evidence type="ECO:0000313" key="2">
    <source>
        <dbReference type="EMBL" id="RKT54782.1"/>
    </source>
</evidence>
<organism evidence="2 3">
    <name type="scientific">Saccharothrix australiensis</name>
    <dbReference type="NCBI Taxonomy" id="2072"/>
    <lineage>
        <taxon>Bacteria</taxon>
        <taxon>Bacillati</taxon>
        <taxon>Actinomycetota</taxon>
        <taxon>Actinomycetes</taxon>
        <taxon>Pseudonocardiales</taxon>
        <taxon>Pseudonocardiaceae</taxon>
        <taxon>Saccharothrix</taxon>
    </lineage>
</organism>
<feature type="signal peptide" evidence="1">
    <location>
        <begin position="1"/>
        <end position="25"/>
    </location>
</feature>
<dbReference type="EMBL" id="RBXO01000001">
    <property type="protein sequence ID" value="RKT54782.1"/>
    <property type="molecule type" value="Genomic_DNA"/>
</dbReference>
<dbReference type="RefSeq" id="WP_147455147.1">
    <property type="nucleotide sequence ID" value="NZ_RBXO01000001.1"/>
</dbReference>
<evidence type="ECO:0000313" key="3">
    <source>
        <dbReference type="Proteomes" id="UP000282084"/>
    </source>
</evidence>
<accession>A0A495VZB4</accession>
<sequence length="117" mass="12192">MSIGNRKALVAVFAFSTMIGGGVAAADSPPRERVDQKYTCNALTSASVPEVRLALVLSGINPAEAKGPVGLACTVPERVQPDGGDVHITGIEDVVFTCGKADLKKENQIVFFDGCKS</sequence>
<dbReference type="Proteomes" id="UP000282084">
    <property type="component" value="Unassembled WGS sequence"/>
</dbReference>
<protein>
    <recommendedName>
        <fullName evidence="4">Subtilisin inhibitor-like</fullName>
    </recommendedName>
</protein>
<keyword evidence="3" id="KW-1185">Reference proteome</keyword>
<proteinExistence type="predicted"/>
<comment type="caution">
    <text evidence="2">The sequence shown here is derived from an EMBL/GenBank/DDBJ whole genome shotgun (WGS) entry which is preliminary data.</text>
</comment>
<name>A0A495VZB4_9PSEU</name>
<evidence type="ECO:0000256" key="1">
    <source>
        <dbReference type="SAM" id="SignalP"/>
    </source>
</evidence>
<dbReference type="AlphaFoldDB" id="A0A495VZB4"/>
<feature type="chain" id="PRO_5039364403" description="Subtilisin inhibitor-like" evidence="1">
    <location>
        <begin position="26"/>
        <end position="117"/>
    </location>
</feature>
<keyword evidence="1" id="KW-0732">Signal</keyword>
<evidence type="ECO:0008006" key="4">
    <source>
        <dbReference type="Google" id="ProtNLM"/>
    </source>
</evidence>